<evidence type="ECO:0008006" key="2">
    <source>
        <dbReference type="Google" id="ProtNLM"/>
    </source>
</evidence>
<proteinExistence type="predicted"/>
<organism evidence="1">
    <name type="scientific">uncultured Caudovirales phage</name>
    <dbReference type="NCBI Taxonomy" id="2100421"/>
    <lineage>
        <taxon>Viruses</taxon>
        <taxon>Duplodnaviria</taxon>
        <taxon>Heunggongvirae</taxon>
        <taxon>Uroviricota</taxon>
        <taxon>Caudoviricetes</taxon>
        <taxon>Peduoviridae</taxon>
        <taxon>Maltschvirus</taxon>
        <taxon>Maltschvirus maltsch</taxon>
    </lineage>
</organism>
<sequence length="149" mass="17284">MTKEQALKIIEQNLTFYVYPVPKRLMKTINDVIISTRTTVIKEYIATDCKMETPDFAAEWEEVCNLYGVDTETAKSGRNQIYVTARCHFIRSICTGYHNSMITLTEIGKFLGKSHDMVIFYRDFCKANCILPPLGISKWKRFRPLKSIK</sequence>
<dbReference type="EMBL" id="LR796337">
    <property type="protein sequence ID" value="CAB4137520.1"/>
    <property type="molecule type" value="Genomic_DNA"/>
</dbReference>
<protein>
    <recommendedName>
        <fullName evidence="2">Chromosomal replication initiator, DnaA C-terminal</fullName>
    </recommendedName>
</protein>
<accession>A0A6J5LXM0</accession>
<reference evidence="1" key="1">
    <citation type="submission" date="2020-04" db="EMBL/GenBank/DDBJ databases">
        <authorList>
            <person name="Chiriac C."/>
            <person name="Salcher M."/>
            <person name="Ghai R."/>
            <person name="Kavagutti S V."/>
        </authorList>
    </citation>
    <scope>NUCLEOTIDE SEQUENCE</scope>
</reference>
<gene>
    <name evidence="1" type="ORF">UFOVP318_38</name>
</gene>
<evidence type="ECO:0000313" key="1">
    <source>
        <dbReference type="EMBL" id="CAB4137520.1"/>
    </source>
</evidence>
<name>A0A6J5LXM0_9CAUD</name>